<name>A0ABD3PHI9_9STRA</name>
<evidence type="ECO:0000256" key="6">
    <source>
        <dbReference type="ARBA" id="ARBA00023224"/>
    </source>
</evidence>
<dbReference type="SMART" id="SM00148">
    <property type="entry name" value="PLCXc"/>
    <property type="match status" value="1"/>
</dbReference>
<dbReference type="Gene3D" id="3.20.20.190">
    <property type="entry name" value="Phosphatidylinositol (PI) phosphodiesterase"/>
    <property type="match status" value="1"/>
</dbReference>
<keyword evidence="6" id="KW-0807">Transducer</keyword>
<dbReference type="PANTHER" id="PTHR10336:SF36">
    <property type="entry name" value="1-PHOSPHATIDYLINOSITOL 4,5-BISPHOSPHATE PHOSPHODIESTERASE BETA-4"/>
    <property type="match status" value="1"/>
</dbReference>
<evidence type="ECO:0000259" key="10">
    <source>
        <dbReference type="PROSITE" id="PS50008"/>
    </source>
</evidence>
<keyword evidence="4 7" id="KW-0442">Lipid degradation</keyword>
<dbReference type="PROSITE" id="PS50008">
    <property type="entry name" value="PIPLC_Y_DOMAIN"/>
    <property type="match status" value="1"/>
</dbReference>
<feature type="domain" description="PI-PLC Y-box" evidence="10">
    <location>
        <begin position="579"/>
        <end position="690"/>
    </location>
</feature>
<dbReference type="InterPro" id="IPR035892">
    <property type="entry name" value="C2_domain_sf"/>
</dbReference>
<feature type="domain" description="EF-hand" evidence="11">
    <location>
        <begin position="198"/>
        <end position="233"/>
    </location>
</feature>
<evidence type="ECO:0000256" key="7">
    <source>
        <dbReference type="RuleBase" id="RU361133"/>
    </source>
</evidence>
<sequence>MSAPPRRRRPRSTMIPQRTKSQRMVTTTPDTIVGAALESVKTQIPPKLLLGLHIQKVSTRGTVAPRVLTLSEDLFKLFVSYHKVGRAESLADRLHYRSYKACASAVGLVTGMPARAKQDIRVIDVADILFVQSGFVGSRKLEACRAPDLDPENMITIFHNNVNTLDFLVEDEDDRKSILSAIQKIREAYDASKVMMPREELLLRYAWYDIDRNKSGLIEQPEFLQLLCRINIYLKTEKAIKIFKDCIASKRLKKGGFMGSIRRIKMMTHQHQNGITFDECMGALRTIKREKNGGQLTTDIIFDELFGDKDDVTAEEFLTKFLQPKQNEWNSTVDDVKRIFSELNGMKISGSRTGAGWSVAESIDKIRFEEYLFSSGNDVFDPEKQKLDSVTLSRPLPEYWINSSHNTYLTGNQFQSGSSVQMYIVAMQRGCRCLELDCWDDDSIGSPVVYHGLPGGYTFTSKIPFQAIIRCVKGFLDAHPDTLPIILSLENHCSPAFQEMMAVILKNTLNEHLYIRESSGHLPSPLDLVGKVILKGKRSQENYDYDSISLDGTFLSTMTQDNDLDKPNRSKTAPGLSRLILLNGFPFSSFSTSLDLPCTDMHSVNEEKFLKILNKNPANVAHWKEFNAQHMTRIYPHGTSVDSSNYNPVVAWAMGIQFVALNFQTDDFAMTINDGRFRENGCCGYVLKPPSVLPKFNSGHRILLQMKVLSGSVLPKPYGEAVGEVTDPYVIVRLHDVESSVFAQSDLKRITERKTSLVKDNGFCTKFNSDCFDFSVNAGDVAMMEFIVMNSDKGFNDEEICTTAVPISCLRQGIRTVQFYDKCSRQHGPFGLARVLVEVKYKQSEGHG</sequence>
<evidence type="ECO:0000313" key="13">
    <source>
        <dbReference type="Proteomes" id="UP001530315"/>
    </source>
</evidence>
<organism evidence="12 13">
    <name type="scientific">Stephanodiscus triporus</name>
    <dbReference type="NCBI Taxonomy" id="2934178"/>
    <lineage>
        <taxon>Eukaryota</taxon>
        <taxon>Sar</taxon>
        <taxon>Stramenopiles</taxon>
        <taxon>Ochrophyta</taxon>
        <taxon>Bacillariophyta</taxon>
        <taxon>Coscinodiscophyceae</taxon>
        <taxon>Thalassiosirophycidae</taxon>
        <taxon>Stephanodiscales</taxon>
        <taxon>Stephanodiscaceae</taxon>
        <taxon>Stephanodiscus</taxon>
    </lineage>
</organism>
<dbReference type="PRINTS" id="PR00390">
    <property type="entry name" value="PHPHLIPASEC"/>
</dbReference>
<dbReference type="GO" id="GO:0007165">
    <property type="term" value="P:signal transduction"/>
    <property type="evidence" value="ECO:0007669"/>
    <property type="project" value="UniProtKB-KW"/>
</dbReference>
<keyword evidence="3" id="KW-0106">Calcium</keyword>
<feature type="domain" description="C2" evidence="9">
    <location>
        <begin position="682"/>
        <end position="820"/>
    </location>
</feature>
<dbReference type="SUPFAM" id="SSF49562">
    <property type="entry name" value="C2 domain (Calcium/lipid-binding domain, CaLB)"/>
    <property type="match status" value="1"/>
</dbReference>
<dbReference type="GO" id="GO:0004435">
    <property type="term" value="F:phosphatidylinositol-4,5-bisphosphate phospholipase C activity"/>
    <property type="evidence" value="ECO:0007669"/>
    <property type="project" value="UniProtKB-EC"/>
</dbReference>
<dbReference type="Pfam" id="PF00387">
    <property type="entry name" value="PI-PLC-Y"/>
    <property type="match status" value="1"/>
</dbReference>
<dbReference type="PROSITE" id="PS50222">
    <property type="entry name" value="EF_HAND_2"/>
    <property type="match status" value="1"/>
</dbReference>
<dbReference type="EMBL" id="JALLAZ020000796">
    <property type="protein sequence ID" value="KAL3787094.1"/>
    <property type="molecule type" value="Genomic_DNA"/>
</dbReference>
<comment type="caution">
    <text evidence="12">The sequence shown here is derived from an EMBL/GenBank/DDBJ whole genome shotgun (WGS) entry which is preliminary data.</text>
</comment>
<dbReference type="EC" id="3.1.4.11" evidence="1 7"/>
<dbReference type="AlphaFoldDB" id="A0ABD3PHI9"/>
<comment type="catalytic activity">
    <reaction evidence="7">
        <text>a 1,2-diacyl-sn-glycero-3-phospho-(1D-myo-inositol-4,5-bisphosphate) + H2O = 1D-myo-inositol 1,4,5-trisphosphate + a 1,2-diacyl-sn-glycerol + H(+)</text>
        <dbReference type="Rhea" id="RHEA:33179"/>
        <dbReference type="ChEBI" id="CHEBI:15377"/>
        <dbReference type="ChEBI" id="CHEBI:15378"/>
        <dbReference type="ChEBI" id="CHEBI:17815"/>
        <dbReference type="ChEBI" id="CHEBI:58456"/>
        <dbReference type="ChEBI" id="CHEBI:203600"/>
        <dbReference type="EC" id="3.1.4.11"/>
    </reaction>
</comment>
<evidence type="ECO:0000259" key="11">
    <source>
        <dbReference type="PROSITE" id="PS50222"/>
    </source>
</evidence>
<evidence type="ECO:0000256" key="4">
    <source>
        <dbReference type="ARBA" id="ARBA00022963"/>
    </source>
</evidence>
<dbReference type="InterPro" id="IPR011992">
    <property type="entry name" value="EF-hand-dom_pair"/>
</dbReference>
<dbReference type="SUPFAM" id="SSF51695">
    <property type="entry name" value="PLC-like phosphodiesterases"/>
    <property type="match status" value="1"/>
</dbReference>
<dbReference type="CDD" id="cd08558">
    <property type="entry name" value="PI-PLCc_eukaryota"/>
    <property type="match status" value="1"/>
</dbReference>
<dbReference type="SMART" id="SM00239">
    <property type="entry name" value="C2"/>
    <property type="match status" value="1"/>
</dbReference>
<dbReference type="PROSITE" id="PS50004">
    <property type="entry name" value="C2"/>
    <property type="match status" value="1"/>
</dbReference>
<gene>
    <name evidence="12" type="ORF">ACHAW5_008880</name>
</gene>
<evidence type="ECO:0000256" key="8">
    <source>
        <dbReference type="SAM" id="MobiDB-lite"/>
    </source>
</evidence>
<reference evidence="12 13" key="1">
    <citation type="submission" date="2024-10" db="EMBL/GenBank/DDBJ databases">
        <title>Updated reference genomes for cyclostephanoid diatoms.</title>
        <authorList>
            <person name="Roberts W.R."/>
            <person name="Alverson A.J."/>
        </authorList>
    </citation>
    <scope>NUCLEOTIDE SEQUENCE [LARGE SCALE GENOMIC DNA]</scope>
    <source>
        <strain evidence="12 13">AJA276-08</strain>
    </source>
</reference>
<dbReference type="SUPFAM" id="SSF47473">
    <property type="entry name" value="EF-hand"/>
    <property type="match status" value="1"/>
</dbReference>
<evidence type="ECO:0000313" key="12">
    <source>
        <dbReference type="EMBL" id="KAL3787094.1"/>
    </source>
</evidence>
<dbReference type="SMART" id="SM00149">
    <property type="entry name" value="PLCYc"/>
    <property type="match status" value="1"/>
</dbReference>
<keyword evidence="2 7" id="KW-0378">Hydrolase</keyword>
<feature type="compositionally biased region" description="Basic residues" evidence="8">
    <location>
        <begin position="1"/>
        <end position="11"/>
    </location>
</feature>
<dbReference type="PROSITE" id="PS00018">
    <property type="entry name" value="EF_HAND_1"/>
    <property type="match status" value="1"/>
</dbReference>
<dbReference type="Proteomes" id="UP001530315">
    <property type="component" value="Unassembled WGS sequence"/>
</dbReference>
<dbReference type="PANTHER" id="PTHR10336">
    <property type="entry name" value="PHOSPHOINOSITIDE-SPECIFIC PHOSPHOLIPASE C FAMILY PROTEIN"/>
    <property type="match status" value="1"/>
</dbReference>
<dbReference type="PROSITE" id="PS50007">
    <property type="entry name" value="PIPLC_X_DOMAIN"/>
    <property type="match status" value="1"/>
</dbReference>
<keyword evidence="13" id="KW-1185">Reference proteome</keyword>
<dbReference type="InterPro" id="IPR001711">
    <property type="entry name" value="PLipase_C_Pinositol-sp_Y"/>
</dbReference>
<dbReference type="InterPro" id="IPR002048">
    <property type="entry name" value="EF_hand_dom"/>
</dbReference>
<accession>A0ABD3PHI9</accession>
<evidence type="ECO:0000256" key="2">
    <source>
        <dbReference type="ARBA" id="ARBA00022801"/>
    </source>
</evidence>
<dbReference type="Gene3D" id="2.60.40.150">
    <property type="entry name" value="C2 domain"/>
    <property type="match status" value="1"/>
</dbReference>
<dbReference type="InterPro" id="IPR000008">
    <property type="entry name" value="C2_dom"/>
</dbReference>
<dbReference type="GO" id="GO:0016042">
    <property type="term" value="P:lipid catabolic process"/>
    <property type="evidence" value="ECO:0007669"/>
    <property type="project" value="UniProtKB-KW"/>
</dbReference>
<evidence type="ECO:0000256" key="3">
    <source>
        <dbReference type="ARBA" id="ARBA00022837"/>
    </source>
</evidence>
<evidence type="ECO:0000256" key="1">
    <source>
        <dbReference type="ARBA" id="ARBA00012368"/>
    </source>
</evidence>
<evidence type="ECO:0000259" key="9">
    <source>
        <dbReference type="PROSITE" id="PS50004"/>
    </source>
</evidence>
<dbReference type="InterPro" id="IPR018247">
    <property type="entry name" value="EF_Hand_1_Ca_BS"/>
</dbReference>
<dbReference type="InterPro" id="IPR001192">
    <property type="entry name" value="PI-PLC_fam"/>
</dbReference>
<feature type="region of interest" description="Disordered" evidence="8">
    <location>
        <begin position="1"/>
        <end position="22"/>
    </location>
</feature>
<evidence type="ECO:0000256" key="5">
    <source>
        <dbReference type="ARBA" id="ARBA00023098"/>
    </source>
</evidence>
<dbReference type="InterPro" id="IPR000909">
    <property type="entry name" value="PLipase_C_PInositol-sp_X_dom"/>
</dbReference>
<dbReference type="Pfam" id="PF00168">
    <property type="entry name" value="C2"/>
    <property type="match status" value="1"/>
</dbReference>
<dbReference type="InterPro" id="IPR017946">
    <property type="entry name" value="PLC-like_Pdiesterase_TIM-brl"/>
</dbReference>
<protein>
    <recommendedName>
        <fullName evidence="1 7">Phosphoinositide phospholipase C</fullName>
        <ecNumber evidence="1 7">3.1.4.11</ecNumber>
    </recommendedName>
</protein>
<dbReference type="Pfam" id="PF00388">
    <property type="entry name" value="PI-PLC-X"/>
    <property type="match status" value="1"/>
</dbReference>
<keyword evidence="5 7" id="KW-0443">Lipid metabolism</keyword>
<proteinExistence type="predicted"/>
<dbReference type="CDD" id="cd00275">
    <property type="entry name" value="C2_PLC_like"/>
    <property type="match status" value="1"/>
</dbReference>